<gene>
    <name evidence="2" type="ORF">DCW48_01695</name>
</gene>
<dbReference type="InterPro" id="IPR021306">
    <property type="entry name" value="DUF2878"/>
</dbReference>
<reference evidence="2 3" key="1">
    <citation type="journal article" date="2018" name="Nat. Biotechnol.">
        <title>A standardized bacterial taxonomy based on genome phylogeny substantially revises the tree of life.</title>
        <authorList>
            <person name="Parks D.H."/>
            <person name="Chuvochina M."/>
            <person name="Waite D.W."/>
            <person name="Rinke C."/>
            <person name="Skarshewski A."/>
            <person name="Chaumeil P.A."/>
            <person name="Hugenholtz P."/>
        </authorList>
    </citation>
    <scope>NUCLEOTIDE SEQUENCE [LARGE SCALE GENOMIC DNA]</scope>
    <source>
        <strain evidence="2">UBA9958</strain>
    </source>
</reference>
<name>A0A351R8P6_9PROT</name>
<dbReference type="STRING" id="1132855.GCA_000384255_01915"/>
<feature type="non-terminal residue" evidence="2">
    <location>
        <position position="1"/>
    </location>
</feature>
<feature type="transmembrane region" description="Helical" evidence="1">
    <location>
        <begin position="91"/>
        <end position="111"/>
    </location>
</feature>
<keyword evidence="1" id="KW-0812">Transmembrane</keyword>
<proteinExistence type="predicted"/>
<dbReference type="AlphaFoldDB" id="A0A351R8P6"/>
<evidence type="ECO:0000313" key="2">
    <source>
        <dbReference type="EMBL" id="HBA08417.1"/>
    </source>
</evidence>
<comment type="caution">
    <text evidence="2">The sequence shown here is derived from an EMBL/GenBank/DDBJ whole genome shotgun (WGS) entry which is preliminary data.</text>
</comment>
<evidence type="ECO:0000313" key="3">
    <source>
        <dbReference type="Proteomes" id="UP000264313"/>
    </source>
</evidence>
<organism evidence="2 3">
    <name type="scientific">Methylotenera mobilis</name>
    <dbReference type="NCBI Taxonomy" id="359408"/>
    <lineage>
        <taxon>Bacteria</taxon>
        <taxon>Pseudomonadati</taxon>
        <taxon>Pseudomonadota</taxon>
        <taxon>Betaproteobacteria</taxon>
        <taxon>Nitrosomonadales</taxon>
        <taxon>Methylophilaceae</taxon>
        <taxon>Methylotenera</taxon>
    </lineage>
</organism>
<accession>A0A351R8P6</accession>
<feature type="transmembrane region" description="Helical" evidence="1">
    <location>
        <begin position="29"/>
        <end position="49"/>
    </location>
</feature>
<keyword evidence="1" id="KW-1133">Transmembrane helix</keyword>
<dbReference type="Pfam" id="PF11086">
    <property type="entry name" value="DUF2878"/>
    <property type="match status" value="1"/>
</dbReference>
<dbReference type="Proteomes" id="UP000264313">
    <property type="component" value="Unassembled WGS sequence"/>
</dbReference>
<keyword evidence="1" id="KW-0472">Membrane</keyword>
<protein>
    <submittedName>
        <fullName evidence="2">DUF2878 domain-containing protein</fullName>
    </submittedName>
</protein>
<evidence type="ECO:0000256" key="1">
    <source>
        <dbReference type="SAM" id="Phobius"/>
    </source>
</evidence>
<dbReference type="EMBL" id="DNAA01000042">
    <property type="protein sequence ID" value="HBA08417.1"/>
    <property type="molecule type" value="Genomic_DNA"/>
</dbReference>
<sequence>KLLVYTLVIGAFLDQALLSFNLVNYVHHGWHQFIVPVWILALWLAFGTTLNMSLAWMQKRYYVSFIFGMIGGPLAYLAAEKLGAVTMTGQLSFVVLAIGWATITPALLYIARRVNIVKR</sequence>
<feature type="transmembrane region" description="Helical" evidence="1">
    <location>
        <begin position="61"/>
        <end position="79"/>
    </location>
</feature>